<evidence type="ECO:0000313" key="1">
    <source>
        <dbReference type="EMBL" id="MFC2973809.1"/>
    </source>
</evidence>
<comment type="caution">
    <text evidence="1">The sequence shown here is derived from an EMBL/GenBank/DDBJ whole genome shotgun (WGS) entry which is preliminary data.</text>
</comment>
<dbReference type="NCBIfam" id="TIGR03757">
    <property type="entry name" value="conj_TIGR03757"/>
    <property type="match status" value="1"/>
</dbReference>
<sequence>MPLLLLIQASTVASARAEAWAITDSAHPLSLPPGVRLIQLDAGERLEAKLSAGLPTDPAQAALALRQRLQGSDGARWGQELATAQQGLVEAWSVGVQKLPAVVVDRRYVVYGETDVNQALARIDEYRQREGRP</sequence>
<name>A0ABV7AWP0_9GAMM</name>
<dbReference type="Pfam" id="PF07511">
    <property type="entry name" value="DUF1525"/>
    <property type="match status" value="1"/>
</dbReference>
<gene>
    <name evidence="1" type="ORF">ACFOJE_16525</name>
</gene>
<reference evidence="2" key="1">
    <citation type="journal article" date="2019" name="Int. J. Syst. Evol. Microbiol.">
        <title>The Global Catalogue of Microorganisms (GCM) 10K type strain sequencing project: providing services to taxonomists for standard genome sequencing and annotation.</title>
        <authorList>
            <consortium name="The Broad Institute Genomics Platform"/>
            <consortium name="The Broad Institute Genome Sequencing Center for Infectious Disease"/>
            <person name="Wu L."/>
            <person name="Ma J."/>
        </authorList>
    </citation>
    <scope>NUCLEOTIDE SEQUENCE [LARGE SCALE GENOMIC DNA]</scope>
    <source>
        <strain evidence="2">KCTC 62195</strain>
    </source>
</reference>
<evidence type="ECO:0000313" key="2">
    <source>
        <dbReference type="Proteomes" id="UP001595457"/>
    </source>
</evidence>
<proteinExistence type="predicted"/>
<dbReference type="InterPro" id="IPR011090">
    <property type="entry name" value="Integr_conj_element_PFL4709"/>
</dbReference>
<organism evidence="1 2">
    <name type="scientific">Azotobacter bryophylli</name>
    <dbReference type="NCBI Taxonomy" id="1986537"/>
    <lineage>
        <taxon>Bacteria</taxon>
        <taxon>Pseudomonadati</taxon>
        <taxon>Pseudomonadota</taxon>
        <taxon>Gammaproteobacteria</taxon>
        <taxon>Pseudomonadales</taxon>
        <taxon>Pseudomonadaceae</taxon>
        <taxon>Azotobacter</taxon>
    </lineage>
</organism>
<dbReference type="EMBL" id="JBHRSJ010000034">
    <property type="protein sequence ID" value="MFC2973809.1"/>
    <property type="molecule type" value="Genomic_DNA"/>
</dbReference>
<dbReference type="Proteomes" id="UP001595457">
    <property type="component" value="Unassembled WGS sequence"/>
</dbReference>
<dbReference type="RefSeq" id="WP_377815694.1">
    <property type="nucleotide sequence ID" value="NZ_JBHRSJ010000034.1"/>
</dbReference>
<protein>
    <submittedName>
        <fullName evidence="1">TIGR03757 family integrating conjugative element protein</fullName>
    </submittedName>
</protein>
<keyword evidence="2" id="KW-1185">Reference proteome</keyword>
<accession>A0ABV7AWP0</accession>